<evidence type="ECO:0000313" key="3">
    <source>
        <dbReference type="EMBL" id="NGZ42932.1"/>
    </source>
</evidence>
<organism evidence="3 4">
    <name type="scientific">Aquirufa beregesia</name>
    <dbReference type="NCBI Taxonomy" id="2516556"/>
    <lineage>
        <taxon>Bacteria</taxon>
        <taxon>Pseudomonadati</taxon>
        <taxon>Bacteroidota</taxon>
        <taxon>Cytophagia</taxon>
        <taxon>Cytophagales</taxon>
        <taxon>Flectobacillaceae</taxon>
        <taxon>Aquirufa</taxon>
    </lineage>
</organism>
<gene>
    <name evidence="3" type="ORF">EWU23_00410</name>
</gene>
<reference evidence="3 4" key="1">
    <citation type="submission" date="2019-02" db="EMBL/GenBank/DDBJ databases">
        <title>Genome of a new Bacteroidetes strain.</title>
        <authorList>
            <person name="Pitt A."/>
        </authorList>
    </citation>
    <scope>NUCLEOTIDE SEQUENCE [LARGE SCALE GENOMIC DNA]</scope>
    <source>
        <strain evidence="3 4">50C-KIRBA</strain>
    </source>
</reference>
<keyword evidence="4" id="KW-1185">Reference proteome</keyword>
<dbReference type="PANTHER" id="PTHR10161:SF14">
    <property type="entry name" value="TARTRATE-RESISTANT ACID PHOSPHATASE TYPE 5"/>
    <property type="match status" value="1"/>
</dbReference>
<dbReference type="SUPFAM" id="SSF56300">
    <property type="entry name" value="Metallo-dependent phosphatases"/>
    <property type="match status" value="1"/>
</dbReference>
<proteinExistence type="predicted"/>
<dbReference type="InterPro" id="IPR051558">
    <property type="entry name" value="Metallophosphoesterase_PAP"/>
</dbReference>
<evidence type="ECO:0000256" key="1">
    <source>
        <dbReference type="ARBA" id="ARBA00022729"/>
    </source>
</evidence>
<dbReference type="RefSeq" id="WP_205753037.1">
    <property type="nucleotide sequence ID" value="NZ_CBCSIJ010000015.1"/>
</dbReference>
<dbReference type="Proteomes" id="UP001318301">
    <property type="component" value="Unassembled WGS sequence"/>
</dbReference>
<sequence length="84" mass="9501">MEAVNVDFYLAGHEHHLEYHQLSPKLHHMISGAGSKITPLKSTEKAKFAQSVNGFAAFFIQPKVLVFQFIDEKGNTLFSQQIKK</sequence>
<dbReference type="EMBL" id="SEWW01000001">
    <property type="protein sequence ID" value="NGZ42932.1"/>
    <property type="molecule type" value="Genomic_DNA"/>
</dbReference>
<name>A0ABX0EUG9_9BACT</name>
<dbReference type="InterPro" id="IPR029052">
    <property type="entry name" value="Metallo-depent_PP-like"/>
</dbReference>
<dbReference type="PANTHER" id="PTHR10161">
    <property type="entry name" value="TARTRATE-RESISTANT ACID PHOSPHATASE TYPE 5"/>
    <property type="match status" value="1"/>
</dbReference>
<protein>
    <recommendedName>
        <fullName evidence="5">Calcineurin-like phosphoesterase domain-containing protein</fullName>
    </recommendedName>
</protein>
<accession>A0ABX0EUG9</accession>
<keyword evidence="1" id="KW-0732">Signal</keyword>
<evidence type="ECO:0008006" key="5">
    <source>
        <dbReference type="Google" id="ProtNLM"/>
    </source>
</evidence>
<evidence type="ECO:0000256" key="2">
    <source>
        <dbReference type="ARBA" id="ARBA00022801"/>
    </source>
</evidence>
<comment type="caution">
    <text evidence="3">The sequence shown here is derived from an EMBL/GenBank/DDBJ whole genome shotgun (WGS) entry which is preliminary data.</text>
</comment>
<dbReference type="Gene3D" id="3.60.21.10">
    <property type="match status" value="1"/>
</dbReference>
<keyword evidence="2" id="KW-0378">Hydrolase</keyword>
<evidence type="ECO:0000313" key="4">
    <source>
        <dbReference type="Proteomes" id="UP001318301"/>
    </source>
</evidence>